<dbReference type="OrthoDB" id="9255577at2"/>
<organism evidence="2 3">
    <name type="scientific">Pseudoduganella buxea</name>
    <dbReference type="NCBI Taxonomy" id="1949069"/>
    <lineage>
        <taxon>Bacteria</taxon>
        <taxon>Pseudomonadati</taxon>
        <taxon>Pseudomonadota</taxon>
        <taxon>Betaproteobacteria</taxon>
        <taxon>Burkholderiales</taxon>
        <taxon>Oxalobacteraceae</taxon>
        <taxon>Telluria group</taxon>
        <taxon>Pseudoduganella</taxon>
    </lineage>
</organism>
<name>A0A6I3T3F8_9BURK</name>
<reference evidence="4" key="2">
    <citation type="journal article" date="2019" name="Int. J. Syst. Evol. Microbiol.">
        <title>The Global Catalogue of Microorganisms (GCM) 10K type strain sequencing project: providing services to taxonomists for standard genome sequencing and annotation.</title>
        <authorList>
            <consortium name="The Broad Institute Genomics Platform"/>
            <consortium name="The Broad Institute Genome Sequencing Center for Infectious Disease"/>
            <person name="Wu L."/>
            <person name="Ma J."/>
        </authorList>
    </citation>
    <scope>NUCLEOTIDE SEQUENCE [LARGE SCALE GENOMIC DNA]</scope>
    <source>
        <strain evidence="4">CGMCC 1.15931</strain>
    </source>
</reference>
<evidence type="ECO:0000313" key="3">
    <source>
        <dbReference type="Proteomes" id="UP000430634"/>
    </source>
</evidence>
<comment type="caution">
    <text evidence="2">The sequence shown here is derived from an EMBL/GenBank/DDBJ whole genome shotgun (WGS) entry which is preliminary data.</text>
</comment>
<reference evidence="1" key="1">
    <citation type="journal article" date="2014" name="Int. J. Syst. Evol. Microbiol.">
        <title>Complete genome of a new Firmicutes species belonging to the dominant human colonic microbiota ('Ruminococcus bicirculans') reveals two chromosomes and a selective capacity to utilize plant glucans.</title>
        <authorList>
            <consortium name="NISC Comparative Sequencing Program"/>
            <person name="Wegmann U."/>
            <person name="Louis P."/>
            <person name="Goesmann A."/>
            <person name="Henrissat B."/>
            <person name="Duncan S.H."/>
            <person name="Flint H.J."/>
        </authorList>
    </citation>
    <scope>NUCLEOTIDE SEQUENCE</scope>
    <source>
        <strain evidence="1">CGMCC 1.15931</strain>
    </source>
</reference>
<sequence length="237" mass="25923">MPAKILWVVNYDDVHDFADQAEAVGATGVAVRTDNDLGRAIDVFHDRGMQVFGWRWPSAKRDPAMREAEKVASAFVAGLDGYYVDPEGAPGRPYDWDQPGLEALADDFCRLVVDAAAGRVFGTTSHYRAAAVFADLPWQVFFSHADVLLPQAYWRVEGGVVGHGIPEDNYRKSLAFWAAAGADPALLVPMAGELAFARPREIAAYAEVAVAEGIDELHFYTYLDSVTEAVWTAVRDA</sequence>
<evidence type="ECO:0000313" key="4">
    <source>
        <dbReference type="Proteomes" id="UP000622638"/>
    </source>
</evidence>
<evidence type="ECO:0000313" key="2">
    <source>
        <dbReference type="EMBL" id="MTV55944.1"/>
    </source>
</evidence>
<dbReference type="AlphaFoldDB" id="A0A6I3T3F8"/>
<accession>A0A6I3T3F8</accession>
<proteinExistence type="predicted"/>
<reference evidence="1" key="4">
    <citation type="submission" date="2024-05" db="EMBL/GenBank/DDBJ databases">
        <authorList>
            <person name="Sun Q."/>
            <person name="Zhou Y."/>
        </authorList>
    </citation>
    <scope>NUCLEOTIDE SEQUENCE</scope>
    <source>
        <strain evidence="1">CGMCC 1.15931</strain>
    </source>
</reference>
<protein>
    <submittedName>
        <fullName evidence="2">Uncharacterized protein</fullName>
    </submittedName>
</protein>
<dbReference type="Proteomes" id="UP000430634">
    <property type="component" value="Unassembled WGS sequence"/>
</dbReference>
<reference evidence="2 3" key="3">
    <citation type="submission" date="2019-11" db="EMBL/GenBank/DDBJ databases">
        <title>Type strains purchased from KCTC, JCM and DSMZ.</title>
        <authorList>
            <person name="Lu H."/>
        </authorList>
    </citation>
    <scope>NUCLEOTIDE SEQUENCE [LARGE SCALE GENOMIC DNA]</scope>
    <source>
        <strain evidence="2 3">KCTC 52429</strain>
    </source>
</reference>
<gene>
    <name evidence="1" type="ORF">GCM10011572_43890</name>
    <name evidence="2" type="ORF">GM672_24780</name>
</gene>
<dbReference type="EMBL" id="WNKZ01000116">
    <property type="protein sequence ID" value="MTV55944.1"/>
    <property type="molecule type" value="Genomic_DNA"/>
</dbReference>
<dbReference type="EMBL" id="BMKG01000023">
    <property type="protein sequence ID" value="GGC17780.1"/>
    <property type="molecule type" value="Genomic_DNA"/>
</dbReference>
<dbReference type="RefSeq" id="WP_155473198.1">
    <property type="nucleotide sequence ID" value="NZ_BMKG01000023.1"/>
</dbReference>
<dbReference type="Proteomes" id="UP000622638">
    <property type="component" value="Unassembled WGS sequence"/>
</dbReference>
<evidence type="ECO:0000313" key="1">
    <source>
        <dbReference type="EMBL" id="GGC17780.1"/>
    </source>
</evidence>
<keyword evidence="4" id="KW-1185">Reference proteome</keyword>